<gene>
    <name evidence="1" type="ORF">CROQUDRAFT_95892</name>
</gene>
<sequence>MVRAWPANFSEEPVKAFIETTRDRNGNDFNSDDLEILPVRELKSCLRLAVPQS</sequence>
<reference evidence="1" key="1">
    <citation type="submission" date="2013-11" db="EMBL/GenBank/DDBJ databases">
        <title>Genome sequence of the fusiform rust pathogen reveals effectors for host alternation and coevolution with pine.</title>
        <authorList>
            <consortium name="DOE Joint Genome Institute"/>
            <person name="Smith K."/>
            <person name="Pendleton A."/>
            <person name="Kubisiak T."/>
            <person name="Anderson C."/>
            <person name="Salamov A."/>
            <person name="Aerts A."/>
            <person name="Riley R."/>
            <person name="Clum A."/>
            <person name="Lindquist E."/>
            <person name="Ence D."/>
            <person name="Campbell M."/>
            <person name="Kronenberg Z."/>
            <person name="Feau N."/>
            <person name="Dhillon B."/>
            <person name="Hamelin R."/>
            <person name="Burleigh J."/>
            <person name="Smith J."/>
            <person name="Yandell M."/>
            <person name="Nelson C."/>
            <person name="Grigoriev I."/>
            <person name="Davis J."/>
        </authorList>
    </citation>
    <scope>NUCLEOTIDE SEQUENCE</scope>
    <source>
        <strain evidence="1">G11</strain>
    </source>
</reference>
<organism evidence="1 2">
    <name type="scientific">Cronartium quercuum f. sp. fusiforme G11</name>
    <dbReference type="NCBI Taxonomy" id="708437"/>
    <lineage>
        <taxon>Eukaryota</taxon>
        <taxon>Fungi</taxon>
        <taxon>Dikarya</taxon>
        <taxon>Basidiomycota</taxon>
        <taxon>Pucciniomycotina</taxon>
        <taxon>Pucciniomycetes</taxon>
        <taxon>Pucciniales</taxon>
        <taxon>Coleosporiaceae</taxon>
        <taxon>Cronartium</taxon>
    </lineage>
</organism>
<dbReference type="AlphaFoldDB" id="A0A9P6NHL4"/>
<evidence type="ECO:0000313" key="1">
    <source>
        <dbReference type="EMBL" id="KAG0143746.1"/>
    </source>
</evidence>
<dbReference type="Proteomes" id="UP000886653">
    <property type="component" value="Unassembled WGS sequence"/>
</dbReference>
<name>A0A9P6NHL4_9BASI</name>
<protein>
    <submittedName>
        <fullName evidence="1">Uncharacterized protein</fullName>
    </submittedName>
</protein>
<keyword evidence="2" id="KW-1185">Reference proteome</keyword>
<evidence type="ECO:0000313" key="2">
    <source>
        <dbReference type="Proteomes" id="UP000886653"/>
    </source>
</evidence>
<accession>A0A9P6NHL4</accession>
<comment type="caution">
    <text evidence="1">The sequence shown here is derived from an EMBL/GenBank/DDBJ whole genome shotgun (WGS) entry which is preliminary data.</text>
</comment>
<proteinExistence type="predicted"/>
<dbReference type="EMBL" id="MU167311">
    <property type="protein sequence ID" value="KAG0143746.1"/>
    <property type="molecule type" value="Genomic_DNA"/>
</dbReference>